<dbReference type="KEGG" id="qsa:O6P43_008606"/>
<evidence type="ECO:0000256" key="1">
    <source>
        <dbReference type="SAM" id="MobiDB-lite"/>
    </source>
</evidence>
<name>A0AAD7M5L5_QUISA</name>
<proteinExistence type="predicted"/>
<evidence type="ECO:0000313" key="2">
    <source>
        <dbReference type="EMBL" id="KAJ7970415.1"/>
    </source>
</evidence>
<reference evidence="2" key="1">
    <citation type="journal article" date="2023" name="Science">
        <title>Elucidation of the pathway for biosynthesis of saponin adjuvants from the soapbark tree.</title>
        <authorList>
            <person name="Reed J."/>
            <person name="Orme A."/>
            <person name="El-Demerdash A."/>
            <person name="Owen C."/>
            <person name="Martin L.B.B."/>
            <person name="Misra R.C."/>
            <person name="Kikuchi S."/>
            <person name="Rejzek M."/>
            <person name="Martin A.C."/>
            <person name="Harkess A."/>
            <person name="Leebens-Mack J."/>
            <person name="Louveau T."/>
            <person name="Stephenson M.J."/>
            <person name="Osbourn A."/>
        </authorList>
    </citation>
    <scope>NUCLEOTIDE SEQUENCE</scope>
    <source>
        <strain evidence="2">S10</strain>
    </source>
</reference>
<gene>
    <name evidence="2" type="ORF">O6P43_008606</name>
</gene>
<feature type="compositionally biased region" description="Low complexity" evidence="1">
    <location>
        <begin position="161"/>
        <end position="201"/>
    </location>
</feature>
<dbReference type="EMBL" id="JARAOO010000004">
    <property type="protein sequence ID" value="KAJ7970415.1"/>
    <property type="molecule type" value="Genomic_DNA"/>
</dbReference>
<organism evidence="2 3">
    <name type="scientific">Quillaja saponaria</name>
    <name type="common">Soap bark tree</name>
    <dbReference type="NCBI Taxonomy" id="32244"/>
    <lineage>
        <taxon>Eukaryota</taxon>
        <taxon>Viridiplantae</taxon>
        <taxon>Streptophyta</taxon>
        <taxon>Embryophyta</taxon>
        <taxon>Tracheophyta</taxon>
        <taxon>Spermatophyta</taxon>
        <taxon>Magnoliopsida</taxon>
        <taxon>eudicotyledons</taxon>
        <taxon>Gunneridae</taxon>
        <taxon>Pentapetalae</taxon>
        <taxon>rosids</taxon>
        <taxon>fabids</taxon>
        <taxon>Fabales</taxon>
        <taxon>Quillajaceae</taxon>
        <taxon>Quillaja</taxon>
    </lineage>
</organism>
<evidence type="ECO:0000313" key="3">
    <source>
        <dbReference type="Proteomes" id="UP001163823"/>
    </source>
</evidence>
<sequence length="208" mass="22274">MDYYYLPFVFSLFLTETEREISFLFHRKLESPDFQPLPPLSRLSLRQHGANGDVGSTGDDEIEEFYTPKGSLGGVESLSGTGSERNPDAAPRISHVSNLNVQSPSLSSLSSTPDRALGGEEEFYTPKGSLGGRESLCGTGSGSRRVFAAVAGENFHERSIHSSSSSYASSVSGSPNRSHSISLSPPVSLSPRRSLPKSPESTVDSKAC</sequence>
<protein>
    <submittedName>
        <fullName evidence="2">Formin-like protein</fullName>
    </submittedName>
</protein>
<dbReference type="Proteomes" id="UP001163823">
    <property type="component" value="Chromosome 4"/>
</dbReference>
<dbReference type="AlphaFoldDB" id="A0AAD7M5L5"/>
<feature type="compositionally biased region" description="Low complexity" evidence="1">
    <location>
        <begin position="96"/>
        <end position="111"/>
    </location>
</feature>
<accession>A0AAD7M5L5</accession>
<keyword evidence="3" id="KW-1185">Reference proteome</keyword>
<feature type="region of interest" description="Disordered" evidence="1">
    <location>
        <begin position="67"/>
        <end position="136"/>
    </location>
</feature>
<comment type="caution">
    <text evidence="2">The sequence shown here is derived from an EMBL/GenBank/DDBJ whole genome shotgun (WGS) entry which is preliminary data.</text>
</comment>
<feature type="region of interest" description="Disordered" evidence="1">
    <location>
        <begin position="158"/>
        <end position="208"/>
    </location>
</feature>